<reference evidence="2 3" key="1">
    <citation type="submission" date="2019-11" db="EMBL/GenBank/DDBJ databases">
        <title>Genome sequence of Moorella glycerini DSM11254.</title>
        <authorList>
            <person name="Poehlein A."/>
            <person name="Boeer T."/>
            <person name="Daniel R."/>
        </authorList>
    </citation>
    <scope>NUCLEOTIDE SEQUENCE [LARGE SCALE GENOMIC DNA]</scope>
    <source>
        <strain evidence="2 3">DSM 11254</strain>
    </source>
</reference>
<keyword evidence="3" id="KW-1185">Reference proteome</keyword>
<dbReference type="InterPro" id="IPR013984">
    <property type="entry name" value="Ald_Fedxn_OxRdtase_dom2"/>
</dbReference>
<gene>
    <name evidence="2" type="ORF">MGLY_04380</name>
</gene>
<dbReference type="EMBL" id="CP046244">
    <property type="protein sequence ID" value="QGP91114.1"/>
    <property type="molecule type" value="Genomic_DNA"/>
</dbReference>
<dbReference type="GO" id="GO:0051536">
    <property type="term" value="F:iron-sulfur cluster binding"/>
    <property type="evidence" value="ECO:0007669"/>
    <property type="project" value="InterPro"/>
</dbReference>
<proteinExistence type="predicted"/>
<evidence type="ECO:0000259" key="1">
    <source>
        <dbReference type="Pfam" id="PF01314"/>
    </source>
</evidence>
<dbReference type="Gene3D" id="1.10.569.10">
    <property type="entry name" value="Aldehyde Ferredoxin Oxidoreductase Protein, subunit A, domain 2"/>
    <property type="match status" value="1"/>
</dbReference>
<dbReference type="PANTHER" id="PTHR30038:SF0">
    <property type="entry name" value="TUNGSTEN-CONTAINING ALDEHYDE FERREDOXIN OXIDOREDUCTASE"/>
    <property type="match status" value="1"/>
</dbReference>
<dbReference type="Gene3D" id="1.10.599.10">
    <property type="entry name" value="Aldehyde Ferredoxin Oxidoreductase Protein, subunit A, domain 3"/>
    <property type="match status" value="1"/>
</dbReference>
<feature type="domain" description="Aldehyde ferredoxin oxidoreductase C-terminal" evidence="1">
    <location>
        <begin position="29"/>
        <end position="432"/>
    </location>
</feature>
<name>A0A6I5ZMJ0_9FIRM</name>
<dbReference type="PANTHER" id="PTHR30038">
    <property type="entry name" value="ALDEHYDE FERREDOXIN OXIDOREDUCTASE"/>
    <property type="match status" value="1"/>
</dbReference>
<dbReference type="InterPro" id="IPR013985">
    <property type="entry name" value="Ald_Fedxn_OxRdtase_dom3"/>
</dbReference>
<dbReference type="InterPro" id="IPR051919">
    <property type="entry name" value="W-dependent_AOR"/>
</dbReference>
<dbReference type="SUPFAM" id="SSF48310">
    <property type="entry name" value="Aldehyde ferredoxin oxidoreductase, C-terminal domains"/>
    <property type="match status" value="1"/>
</dbReference>
<evidence type="ECO:0000313" key="2">
    <source>
        <dbReference type="EMBL" id="QGP91114.1"/>
    </source>
</evidence>
<sequence length="444" mass="48414">MGSKNLKAVVVRKAKPRVPVDPQGFRSLTRGITKRLAANSTVSSLGQYGTDGDLIGNHEAGFLPTRNFTSGWFPEGAENLSGATMAATILKKRDTCYACAIRCKRVVSIPGKVDSRYGGPEYETCAAMGSYCGVTSLEPVAIANQLCNMYGLDTISCGATIAFAMECYEKGMLTKADTGGLDLSFGNAEAVTGLVTMIATREGLGYLLAEGSFRAAQRIGKGAADLVMAVKGSEIPAHMPQFKPAVGIIYAVNPFGADHQSSEHDPVLTLPPDSVEAQRLAQIGAWQSYDNSWDLDAEKVRFAFLTQCFYSITDILCLYQFAWGPSWQLYGPEDLLTLCRSGLGWETSLTELMQTGERRLNMMRYFNAREGFGKEQDGLPQRFFAPMPDGPSMGISINKEKFKEALDQYYRLAGWDPVSGNLTAAKLQELSLGWLLPEGRQAWK</sequence>
<dbReference type="InterPro" id="IPR001203">
    <property type="entry name" value="OxRdtase_Ald_Fedxn_C"/>
</dbReference>
<dbReference type="InterPro" id="IPR036021">
    <property type="entry name" value="Tungsten_al_ferr_oxy-like_C"/>
</dbReference>
<accession>A0A6I5ZMJ0</accession>
<organism evidence="2 3">
    <name type="scientific">Neomoorella glycerini</name>
    <dbReference type="NCBI Taxonomy" id="55779"/>
    <lineage>
        <taxon>Bacteria</taxon>
        <taxon>Bacillati</taxon>
        <taxon>Bacillota</taxon>
        <taxon>Clostridia</taxon>
        <taxon>Neomoorellales</taxon>
        <taxon>Neomoorellaceae</taxon>
        <taxon>Neomoorella</taxon>
    </lineage>
</organism>
<dbReference type="Pfam" id="PF01314">
    <property type="entry name" value="AFOR_C"/>
    <property type="match status" value="1"/>
</dbReference>
<dbReference type="AlphaFoldDB" id="A0A6I5ZMJ0"/>
<protein>
    <submittedName>
        <fullName evidence="2">Aldehyde ferredoxin oxidoreductase, domains 2 &amp; 3</fullName>
    </submittedName>
</protein>
<dbReference type="Proteomes" id="UP000425916">
    <property type="component" value="Chromosome"/>
</dbReference>
<evidence type="ECO:0000313" key="3">
    <source>
        <dbReference type="Proteomes" id="UP000425916"/>
    </source>
</evidence>
<dbReference type="GO" id="GO:0009055">
    <property type="term" value="F:electron transfer activity"/>
    <property type="evidence" value="ECO:0007669"/>
    <property type="project" value="InterPro"/>
</dbReference>
<dbReference type="GO" id="GO:0016625">
    <property type="term" value="F:oxidoreductase activity, acting on the aldehyde or oxo group of donors, iron-sulfur protein as acceptor"/>
    <property type="evidence" value="ECO:0007669"/>
    <property type="project" value="InterPro"/>
</dbReference>